<reference evidence="3 4" key="1">
    <citation type="submission" date="2017-01" db="EMBL/GenBank/DDBJ databases">
        <authorList>
            <person name="Cao J.-M."/>
        </authorList>
    </citation>
    <scope>NUCLEOTIDE SEQUENCE [LARGE SCALE GENOMIC DNA]</scope>
    <source>
        <strain evidence="3 4">888-76</strain>
    </source>
</reference>
<feature type="transmembrane region" description="Helical" evidence="1">
    <location>
        <begin position="45"/>
        <end position="66"/>
    </location>
</feature>
<dbReference type="Proteomes" id="UP000187148">
    <property type="component" value="Chromosome"/>
</dbReference>
<feature type="transmembrane region" description="Helical" evidence="1">
    <location>
        <begin position="87"/>
        <end position="110"/>
    </location>
</feature>
<feature type="transmembrane region" description="Helical" evidence="1">
    <location>
        <begin position="166"/>
        <end position="183"/>
    </location>
</feature>
<gene>
    <name evidence="3" type="ORF">BWI95_04230</name>
</gene>
<feature type="signal peptide" evidence="2">
    <location>
        <begin position="1"/>
        <end position="21"/>
    </location>
</feature>
<evidence type="ECO:0000313" key="4">
    <source>
        <dbReference type="Proteomes" id="UP000187148"/>
    </source>
</evidence>
<organism evidence="3 4">
    <name type="scientific">Kosakonia cowanii JCM 10956 = DSM 18146</name>
    <dbReference type="NCBI Taxonomy" id="1300165"/>
    <lineage>
        <taxon>Bacteria</taxon>
        <taxon>Pseudomonadati</taxon>
        <taxon>Pseudomonadota</taxon>
        <taxon>Gammaproteobacteria</taxon>
        <taxon>Enterobacterales</taxon>
        <taxon>Enterobacteriaceae</taxon>
        <taxon>Kosakonia</taxon>
    </lineage>
</organism>
<dbReference type="AlphaFoldDB" id="A0A807LFR7"/>
<sequence>MKCNSRTLAALLLALPVPVWAHVKWFVDYDVKLAPASLAAIAGSLSFWALLVFATLVIFATSLADRRLPSFPEIPRFRPPLLRAHRWVPVIMRVGTGLFFLILGLFYPQVILTPELIVANPWLTFIHFAIAITAVTRKTSFIAGLLMLFLYSYAVQLYGAFHMLDYLLFIGLGIYLVSQTFLPEENDERVIALVRLVLCYSFLWGAVEKFMQPNLYFQLLDAHPWLAMGLDWDFFVRGCGFVELCLIWHIYSGKLASYACITLFALIAVLAFIPFGITDVVGHLAFIVPLIAILLTPRETVLFRSATANTAAFLAMLLTLLLFGSLSYSVLQYNTHLH</sequence>
<evidence type="ECO:0000256" key="1">
    <source>
        <dbReference type="SAM" id="Phobius"/>
    </source>
</evidence>
<feature type="transmembrane region" description="Helical" evidence="1">
    <location>
        <begin position="310"/>
        <end position="331"/>
    </location>
</feature>
<feature type="transmembrane region" description="Helical" evidence="1">
    <location>
        <begin position="116"/>
        <end position="135"/>
    </location>
</feature>
<protein>
    <submittedName>
        <fullName evidence="3">Uncharacterized protein</fullName>
    </submittedName>
</protein>
<accession>A0A807LFR7</accession>
<dbReference type="RefSeq" id="WP_076769058.1">
    <property type="nucleotide sequence ID" value="NZ_CP019445.1"/>
</dbReference>
<keyword evidence="1" id="KW-1133">Transmembrane helix</keyword>
<keyword evidence="1" id="KW-0472">Membrane</keyword>
<feature type="transmembrane region" description="Helical" evidence="1">
    <location>
        <begin position="234"/>
        <end position="251"/>
    </location>
</feature>
<evidence type="ECO:0000313" key="3">
    <source>
        <dbReference type="EMBL" id="APZ04325.1"/>
    </source>
</evidence>
<feature type="transmembrane region" description="Helical" evidence="1">
    <location>
        <begin position="142"/>
        <end position="160"/>
    </location>
</feature>
<feature type="chain" id="PRO_5032701226" evidence="2">
    <location>
        <begin position="22"/>
        <end position="338"/>
    </location>
</feature>
<dbReference type="EMBL" id="CP019445">
    <property type="protein sequence ID" value="APZ04325.1"/>
    <property type="molecule type" value="Genomic_DNA"/>
</dbReference>
<name>A0A807LFR7_9ENTR</name>
<keyword evidence="4" id="KW-1185">Reference proteome</keyword>
<keyword evidence="1" id="KW-0812">Transmembrane</keyword>
<evidence type="ECO:0000256" key="2">
    <source>
        <dbReference type="SAM" id="SignalP"/>
    </source>
</evidence>
<proteinExistence type="predicted"/>
<feature type="transmembrane region" description="Helical" evidence="1">
    <location>
        <begin position="190"/>
        <end position="207"/>
    </location>
</feature>
<feature type="transmembrane region" description="Helical" evidence="1">
    <location>
        <begin position="258"/>
        <end position="275"/>
    </location>
</feature>
<feature type="transmembrane region" description="Helical" evidence="1">
    <location>
        <begin position="281"/>
        <end position="298"/>
    </location>
</feature>
<dbReference type="KEGG" id="kco:BWI95_04230"/>
<keyword evidence="2" id="KW-0732">Signal</keyword>